<protein>
    <submittedName>
        <fullName evidence="7">SET domain containing protein</fullName>
    </submittedName>
</protein>
<organism evidence="7">
    <name type="scientific">Trypanosoma brucei equiperdum</name>
    <dbReference type="NCBI Taxonomy" id="630700"/>
    <lineage>
        <taxon>Eukaryota</taxon>
        <taxon>Discoba</taxon>
        <taxon>Euglenozoa</taxon>
        <taxon>Kinetoplastea</taxon>
        <taxon>Metakinetoplastina</taxon>
        <taxon>Trypanosomatida</taxon>
        <taxon>Trypanosomatidae</taxon>
        <taxon>Trypanosoma</taxon>
    </lineage>
</organism>
<proteinExistence type="predicted"/>
<evidence type="ECO:0000313" key="7">
    <source>
        <dbReference type="EMBL" id="RHW71192.1"/>
    </source>
</evidence>
<comment type="caution">
    <text evidence="7">The sequence shown here is derived from an EMBL/GenBank/DDBJ whole genome shotgun (WGS) entry which is preliminary data.</text>
</comment>
<dbReference type="PROSITE" id="PS50865">
    <property type="entry name" value="ZF_MYND_2"/>
    <property type="match status" value="1"/>
</dbReference>
<dbReference type="InterPro" id="IPR002893">
    <property type="entry name" value="Znf_MYND"/>
</dbReference>
<dbReference type="Gene3D" id="1.10.220.160">
    <property type="match status" value="1"/>
</dbReference>
<keyword evidence="1" id="KW-0479">Metal-binding</keyword>
<dbReference type="PANTHER" id="PTHR12197">
    <property type="entry name" value="HISTONE-LYSINE N-METHYLTRANSFERASE SMYD"/>
    <property type="match status" value="1"/>
</dbReference>
<accession>A0A3L6L3F0</accession>
<keyword evidence="2 4" id="KW-0863">Zinc-finger</keyword>
<dbReference type="PROSITE" id="PS01360">
    <property type="entry name" value="ZF_MYND_1"/>
    <property type="match status" value="1"/>
</dbReference>
<dbReference type="InterPro" id="IPR050869">
    <property type="entry name" value="H3K4_H4K5_MeTrfase"/>
</dbReference>
<evidence type="ECO:0000256" key="2">
    <source>
        <dbReference type="ARBA" id="ARBA00022771"/>
    </source>
</evidence>
<gene>
    <name evidence="7" type="ORF">DPX39_070067100</name>
</gene>
<sequence length="429" mass="48254">MVRLRSAWVAQQSSRELNTYLRQRAWHFASCGNHAIAADYVIRLLNRHPRDATMLLLGEVTARRTRQKQLEAKCRQSHERLCTCMNVNNALSLVEDERKRETLKEWLQEPPPADDVELEEHIIVSEQEPLPETQAAVEVMAQRVSAKPLVGLQFPKQSIYGRGIYALTRVPSGTAVLADQPFVVQRMNSTTCAHCLSSITSASSTSSAAGVVCPHCGQESYCSISCRDAAWREYHSCCCHATNKMYASWESSMQELFSTDVPEESRAALYCLAVAKICAMATVQQQHPLSLPRLRSLRGRATYDAATALSEVGALAVTLAQSLHQQHLYMEEILSLFALVQTNEFLLSGGMALYHGYSFLNHSCEPNCGFVGTNAMNRRLVVLRDIREGEQLLINYNADLTTCVSYEDRRALCKQRYFECFCPKCIRRE</sequence>
<dbReference type="PANTHER" id="PTHR12197:SF251">
    <property type="entry name" value="EG:BACR7C10.4 PROTEIN"/>
    <property type="match status" value="1"/>
</dbReference>
<dbReference type="Pfam" id="PF00856">
    <property type="entry name" value="SET"/>
    <property type="match status" value="1"/>
</dbReference>
<dbReference type="InterPro" id="IPR046341">
    <property type="entry name" value="SET_dom_sf"/>
</dbReference>
<dbReference type="SUPFAM" id="SSF144232">
    <property type="entry name" value="HIT/MYND zinc finger-like"/>
    <property type="match status" value="1"/>
</dbReference>
<dbReference type="InterPro" id="IPR001214">
    <property type="entry name" value="SET_dom"/>
</dbReference>
<dbReference type="Gene3D" id="6.10.140.2220">
    <property type="match status" value="1"/>
</dbReference>
<evidence type="ECO:0000256" key="1">
    <source>
        <dbReference type="ARBA" id="ARBA00022723"/>
    </source>
</evidence>
<dbReference type="Proteomes" id="UP000266743">
    <property type="component" value="Chromosome 7"/>
</dbReference>
<evidence type="ECO:0000256" key="3">
    <source>
        <dbReference type="ARBA" id="ARBA00022833"/>
    </source>
</evidence>
<dbReference type="Gene3D" id="2.170.270.10">
    <property type="entry name" value="SET domain"/>
    <property type="match status" value="1"/>
</dbReference>
<name>A0A3L6L3F0_9TRYP</name>
<keyword evidence="3" id="KW-0862">Zinc</keyword>
<feature type="domain" description="MYND-type" evidence="6">
    <location>
        <begin position="192"/>
        <end position="239"/>
    </location>
</feature>
<dbReference type="SUPFAM" id="SSF82199">
    <property type="entry name" value="SET domain"/>
    <property type="match status" value="1"/>
</dbReference>
<dbReference type="CDD" id="cd20071">
    <property type="entry name" value="SET_SMYD"/>
    <property type="match status" value="1"/>
</dbReference>
<evidence type="ECO:0000259" key="6">
    <source>
        <dbReference type="PROSITE" id="PS50865"/>
    </source>
</evidence>
<dbReference type="GO" id="GO:0005634">
    <property type="term" value="C:nucleus"/>
    <property type="evidence" value="ECO:0007669"/>
    <property type="project" value="TreeGrafter"/>
</dbReference>
<dbReference type="PROSITE" id="PS50280">
    <property type="entry name" value="SET"/>
    <property type="match status" value="1"/>
</dbReference>
<dbReference type="GO" id="GO:0008270">
    <property type="term" value="F:zinc ion binding"/>
    <property type="evidence" value="ECO:0007669"/>
    <property type="project" value="UniProtKB-KW"/>
</dbReference>
<evidence type="ECO:0000256" key="4">
    <source>
        <dbReference type="PROSITE-ProRule" id="PRU00134"/>
    </source>
</evidence>
<reference evidence="7" key="1">
    <citation type="submission" date="2018-09" db="EMBL/GenBank/DDBJ databases">
        <title>whole genome sequence of T. equiperdum IVM-t1 strain.</title>
        <authorList>
            <person name="Suganuma K."/>
        </authorList>
    </citation>
    <scope>NUCLEOTIDE SEQUENCE [LARGE SCALE GENOMIC DNA]</scope>
    <source>
        <strain evidence="7">IVM-t1</strain>
    </source>
</reference>
<dbReference type="EMBL" id="QSBY01000007">
    <property type="protein sequence ID" value="RHW71192.1"/>
    <property type="molecule type" value="Genomic_DNA"/>
</dbReference>
<dbReference type="AlphaFoldDB" id="A0A3L6L3F0"/>
<feature type="domain" description="SET" evidence="5">
    <location>
        <begin position="147"/>
        <end position="397"/>
    </location>
</feature>
<evidence type="ECO:0000259" key="5">
    <source>
        <dbReference type="PROSITE" id="PS50280"/>
    </source>
</evidence>